<dbReference type="GO" id="GO:0000423">
    <property type="term" value="P:mitophagy"/>
    <property type="evidence" value="ECO:0007669"/>
    <property type="project" value="TreeGrafter"/>
</dbReference>
<dbReference type="GO" id="GO:0016485">
    <property type="term" value="P:protein processing"/>
    <property type="evidence" value="ECO:0007669"/>
    <property type="project" value="TreeGrafter"/>
</dbReference>
<dbReference type="GO" id="GO:0019786">
    <property type="term" value="F:protein-phosphatidylethanolamide deconjugating activity"/>
    <property type="evidence" value="ECO:0007669"/>
    <property type="project" value="InterPro"/>
</dbReference>
<evidence type="ECO:0000256" key="3">
    <source>
        <dbReference type="ARBA" id="ARBA00022448"/>
    </source>
</evidence>
<dbReference type="AlphaFoldDB" id="A0A6P9A4K8"/>
<evidence type="ECO:0000256" key="8">
    <source>
        <dbReference type="ARBA" id="ARBA00022927"/>
    </source>
</evidence>
<comment type="similarity">
    <text evidence="2 11">Belongs to the peptidase C54 family.</text>
</comment>
<keyword evidence="4 11" id="KW-0963">Cytoplasm</keyword>
<keyword evidence="6 11" id="KW-0378">Hydrolase</keyword>
<dbReference type="FunCoup" id="A0A6P9A4K8">
    <property type="interactions" value="566"/>
</dbReference>
<evidence type="ECO:0000259" key="13">
    <source>
        <dbReference type="Pfam" id="PF03416"/>
    </source>
</evidence>
<accession>A0A6P9A4K8</accession>
<keyword evidence="3" id="KW-0813">Transport</keyword>
<dbReference type="GO" id="GO:0000045">
    <property type="term" value="P:autophagosome assembly"/>
    <property type="evidence" value="ECO:0007669"/>
    <property type="project" value="TreeGrafter"/>
</dbReference>
<evidence type="ECO:0000256" key="12">
    <source>
        <dbReference type="SAM" id="MobiDB-lite"/>
    </source>
</evidence>
<feature type="compositionally biased region" description="Low complexity" evidence="12">
    <location>
        <begin position="25"/>
        <end position="36"/>
    </location>
</feature>
<dbReference type="RefSeq" id="XP_034252435.1">
    <property type="nucleotide sequence ID" value="XM_034396544.1"/>
</dbReference>
<evidence type="ECO:0000256" key="11">
    <source>
        <dbReference type="RuleBase" id="RU363115"/>
    </source>
</evidence>
<keyword evidence="9 11" id="KW-0072">Autophagy</keyword>
<dbReference type="Pfam" id="PF03416">
    <property type="entry name" value="Peptidase_C54"/>
    <property type="match status" value="1"/>
</dbReference>
<dbReference type="EC" id="3.4.22.-" evidence="11"/>
<dbReference type="GO" id="GO:0004197">
    <property type="term" value="F:cysteine-type endopeptidase activity"/>
    <property type="evidence" value="ECO:0007669"/>
    <property type="project" value="TreeGrafter"/>
</dbReference>
<dbReference type="CTD" id="23192"/>
<keyword evidence="7" id="KW-0788">Thiol protease</keyword>
<keyword evidence="8 11" id="KW-0653">Protein transport</keyword>
<evidence type="ECO:0000256" key="2">
    <source>
        <dbReference type="ARBA" id="ARBA00010958"/>
    </source>
</evidence>
<evidence type="ECO:0000256" key="5">
    <source>
        <dbReference type="ARBA" id="ARBA00022670"/>
    </source>
</evidence>
<evidence type="ECO:0000256" key="1">
    <source>
        <dbReference type="ARBA" id="ARBA00004496"/>
    </source>
</evidence>
<proteinExistence type="inferred from homology"/>
<dbReference type="PANTHER" id="PTHR22624:SF52">
    <property type="entry name" value="CYSTEINE PROTEASE"/>
    <property type="match status" value="1"/>
</dbReference>
<reference evidence="15" key="1">
    <citation type="submission" date="2025-08" db="UniProtKB">
        <authorList>
            <consortium name="RefSeq"/>
        </authorList>
    </citation>
    <scope>IDENTIFICATION</scope>
    <source>
        <tissue evidence="15">Total insect</tissue>
    </source>
</reference>
<sequence length="464" mass="52956">MNAEAIASFKPGLLSGVRKLANNLGQSQSQAQNQNGRSPTTSAEEHESDGKVKTKLMSMWNNMKYGWTVKVKTNFSKDYPVWLLGRCYHRKLDDPLDDTTAIACSEDMLTVMDWEGMEGFRLDFQSRLWLTYRREFPILNGSNFTSDCGWGCMLRSGQMLLAQALVCHFLGRDWRWRPEDPCDSGDMFRREKIHRAIIKWFADTPKPVSPFSIHTLVRLGEDSGKKAGDWYGPGSVAHLLRMAVKAAAEENDEFERLCVYVAQDCAVYLQDVIDECEQSSSDGRGQHSSKNWKSVIILVPVRLGGEKVNAIYAPCLTSLLTLKHCIGIIGGRPRHSLYFVGFQEDKLIHLDPHYCQERVDVWQPNFPLSSFHCRSPRKMNLSKMDPSCSIGFYCRTREDLEFFVKDVKKCLVAPNQKSEYPMFVFSDGRSRDTVHVPRLNIPDDDNIVGFDSDNDLECEEFEIL</sequence>
<dbReference type="InterPro" id="IPR005078">
    <property type="entry name" value="Peptidase_C54"/>
</dbReference>
<dbReference type="InterPro" id="IPR046792">
    <property type="entry name" value="Peptidase_C54_cat"/>
</dbReference>
<comment type="catalytic activity">
    <reaction evidence="10">
        <text>[protein]-C-terminal L-amino acid-glycyl-phosphatidylethanolamide + H2O = [protein]-C-terminal L-amino acid-glycine + a 1,2-diacyl-sn-glycero-3-phosphoethanolamine</text>
        <dbReference type="Rhea" id="RHEA:67548"/>
        <dbReference type="Rhea" id="RHEA-COMP:17323"/>
        <dbReference type="Rhea" id="RHEA-COMP:17324"/>
        <dbReference type="ChEBI" id="CHEBI:15377"/>
        <dbReference type="ChEBI" id="CHEBI:64612"/>
        <dbReference type="ChEBI" id="CHEBI:172940"/>
        <dbReference type="ChEBI" id="CHEBI:172941"/>
    </reaction>
    <physiologicalReaction direction="left-to-right" evidence="10">
        <dbReference type="Rhea" id="RHEA:67549"/>
    </physiologicalReaction>
</comment>
<dbReference type="GO" id="GO:0035973">
    <property type="term" value="P:aggrephagy"/>
    <property type="evidence" value="ECO:0007669"/>
    <property type="project" value="TreeGrafter"/>
</dbReference>
<dbReference type="InterPro" id="IPR038765">
    <property type="entry name" value="Papain-like_cys_pep_sf"/>
</dbReference>
<feature type="domain" description="Peptidase C54 catalytic" evidence="13">
    <location>
        <begin position="118"/>
        <end position="405"/>
    </location>
</feature>
<dbReference type="GO" id="GO:0005737">
    <property type="term" value="C:cytoplasm"/>
    <property type="evidence" value="ECO:0007669"/>
    <property type="project" value="UniProtKB-SubCell"/>
</dbReference>
<evidence type="ECO:0000256" key="7">
    <source>
        <dbReference type="ARBA" id="ARBA00022807"/>
    </source>
</evidence>
<evidence type="ECO:0000256" key="4">
    <source>
        <dbReference type="ARBA" id="ARBA00022490"/>
    </source>
</evidence>
<evidence type="ECO:0000256" key="10">
    <source>
        <dbReference type="ARBA" id="ARBA00029362"/>
    </source>
</evidence>
<protein>
    <recommendedName>
        <fullName evidence="11">Cysteine protease</fullName>
        <ecNumber evidence="11">3.4.22.-</ecNumber>
    </recommendedName>
</protein>
<comment type="subcellular location">
    <subcellularLocation>
        <location evidence="1 11">Cytoplasm</location>
    </subcellularLocation>
</comment>
<dbReference type="InParanoid" id="A0A6P9A4K8"/>
<keyword evidence="5 11" id="KW-0645">Protease</keyword>
<organism evidence="15">
    <name type="scientific">Thrips palmi</name>
    <name type="common">Melon thrips</name>
    <dbReference type="NCBI Taxonomy" id="161013"/>
    <lineage>
        <taxon>Eukaryota</taxon>
        <taxon>Metazoa</taxon>
        <taxon>Ecdysozoa</taxon>
        <taxon>Arthropoda</taxon>
        <taxon>Hexapoda</taxon>
        <taxon>Insecta</taxon>
        <taxon>Pterygota</taxon>
        <taxon>Neoptera</taxon>
        <taxon>Paraneoptera</taxon>
        <taxon>Thysanoptera</taxon>
        <taxon>Terebrantia</taxon>
        <taxon>Thripoidea</taxon>
        <taxon>Thripidae</taxon>
        <taxon>Thrips</taxon>
    </lineage>
</organism>
<evidence type="ECO:0000256" key="9">
    <source>
        <dbReference type="ARBA" id="ARBA00023006"/>
    </source>
</evidence>
<feature type="region of interest" description="Disordered" evidence="12">
    <location>
        <begin position="25"/>
        <end position="51"/>
    </location>
</feature>
<name>A0A6P9A4K8_THRPL</name>
<dbReference type="SUPFAM" id="SSF54001">
    <property type="entry name" value="Cysteine proteinases"/>
    <property type="match status" value="1"/>
</dbReference>
<evidence type="ECO:0000256" key="6">
    <source>
        <dbReference type="ARBA" id="ARBA00022801"/>
    </source>
</evidence>
<dbReference type="KEGG" id="tpal:117651932"/>
<dbReference type="OrthoDB" id="2960936at2759"/>
<dbReference type="Proteomes" id="UP000515158">
    <property type="component" value="Unplaced"/>
</dbReference>
<evidence type="ECO:0000313" key="15">
    <source>
        <dbReference type="RefSeq" id="XP_034252435.1"/>
    </source>
</evidence>
<dbReference type="GO" id="GO:0034727">
    <property type="term" value="P:piecemeal microautophagy of the nucleus"/>
    <property type="evidence" value="ECO:0007669"/>
    <property type="project" value="TreeGrafter"/>
</dbReference>
<dbReference type="PANTHER" id="PTHR22624">
    <property type="entry name" value="CYSTEINE PROTEASE ATG4"/>
    <property type="match status" value="1"/>
</dbReference>
<gene>
    <name evidence="15" type="primary">LOC117651932</name>
</gene>
<keyword evidence="14" id="KW-1185">Reference proteome</keyword>
<dbReference type="GO" id="GO:0015031">
    <property type="term" value="P:protein transport"/>
    <property type="evidence" value="ECO:0007669"/>
    <property type="project" value="UniProtKB-KW"/>
</dbReference>
<dbReference type="GeneID" id="117651932"/>
<evidence type="ECO:0000313" key="14">
    <source>
        <dbReference type="Proteomes" id="UP000515158"/>
    </source>
</evidence>
<comment type="function">
    <text evidence="11">Cysteine protease that plays a key role in autophagy by mediating both proteolytic activation and delipidation of ATG8 family proteins.</text>
</comment>